<name>A0A8J2KSF4_9HEXA</name>
<sequence length="159" mass="18494">YLKRQEFCCTTLFKNFRQTQLLVLIFNIGYAPVVHLFKMLSITQAVLFGYFGIRYFSKLVAFAAFFLVALLFMMIYYVATFGRAFFVTDRMQTFKIELVRNAELRQIGCTQVRHLQKLVASVSNVGIKVGEFHTMERESTPIFIDFVVKTIATLLITYH</sequence>
<evidence type="ECO:0008006" key="4">
    <source>
        <dbReference type="Google" id="ProtNLM"/>
    </source>
</evidence>
<evidence type="ECO:0000256" key="1">
    <source>
        <dbReference type="SAM" id="Phobius"/>
    </source>
</evidence>
<comment type="caution">
    <text evidence="2">The sequence shown here is derived from an EMBL/GenBank/DDBJ whole genome shotgun (WGS) entry which is preliminary data.</text>
</comment>
<feature type="transmembrane region" description="Helical" evidence="1">
    <location>
        <begin position="59"/>
        <end position="86"/>
    </location>
</feature>
<feature type="non-terminal residue" evidence="2">
    <location>
        <position position="1"/>
    </location>
</feature>
<gene>
    <name evidence="2" type="ORF">AFUS01_LOCUS19138</name>
</gene>
<organism evidence="2 3">
    <name type="scientific">Allacma fusca</name>
    <dbReference type="NCBI Taxonomy" id="39272"/>
    <lineage>
        <taxon>Eukaryota</taxon>
        <taxon>Metazoa</taxon>
        <taxon>Ecdysozoa</taxon>
        <taxon>Arthropoda</taxon>
        <taxon>Hexapoda</taxon>
        <taxon>Collembola</taxon>
        <taxon>Symphypleona</taxon>
        <taxon>Sminthuridae</taxon>
        <taxon>Allacma</taxon>
    </lineage>
</organism>
<protein>
    <recommendedName>
        <fullName evidence="4">Gustatory receptor</fullName>
    </recommendedName>
</protein>
<dbReference type="Proteomes" id="UP000708208">
    <property type="component" value="Unassembled WGS sequence"/>
</dbReference>
<proteinExistence type="predicted"/>
<evidence type="ECO:0000313" key="3">
    <source>
        <dbReference type="Proteomes" id="UP000708208"/>
    </source>
</evidence>
<feature type="transmembrane region" description="Helical" evidence="1">
    <location>
        <begin position="21"/>
        <end position="53"/>
    </location>
</feature>
<keyword evidence="1" id="KW-1133">Transmembrane helix</keyword>
<evidence type="ECO:0000313" key="2">
    <source>
        <dbReference type="EMBL" id="CAG7730496.1"/>
    </source>
</evidence>
<accession>A0A8J2KSF4</accession>
<keyword evidence="3" id="KW-1185">Reference proteome</keyword>
<keyword evidence="1" id="KW-0472">Membrane</keyword>
<dbReference type="AlphaFoldDB" id="A0A8J2KSF4"/>
<dbReference type="EMBL" id="CAJVCH010195492">
    <property type="protein sequence ID" value="CAG7730496.1"/>
    <property type="molecule type" value="Genomic_DNA"/>
</dbReference>
<reference evidence="2" key="1">
    <citation type="submission" date="2021-06" db="EMBL/GenBank/DDBJ databases">
        <authorList>
            <person name="Hodson N. C."/>
            <person name="Mongue J. A."/>
            <person name="Jaron S. K."/>
        </authorList>
    </citation>
    <scope>NUCLEOTIDE SEQUENCE</scope>
</reference>
<keyword evidence="1" id="KW-0812">Transmembrane</keyword>